<evidence type="ECO:0000313" key="1">
    <source>
        <dbReference type="EMBL" id="GJN31530.1"/>
    </source>
</evidence>
<sequence length="68" mass="7326">MASGGNSKQKSEEEWRAVLSPEQFRILRLKGTESVSSPFFSSPSSQLPPLLPSIKGTSCFSPMAHATS</sequence>
<evidence type="ECO:0008006" key="3">
    <source>
        <dbReference type="Google" id="ProtNLM"/>
    </source>
</evidence>
<dbReference type="AlphaFoldDB" id="A0AAV5FB62"/>
<organism evidence="1 2">
    <name type="scientific">Eleusine coracana subsp. coracana</name>
    <dbReference type="NCBI Taxonomy" id="191504"/>
    <lineage>
        <taxon>Eukaryota</taxon>
        <taxon>Viridiplantae</taxon>
        <taxon>Streptophyta</taxon>
        <taxon>Embryophyta</taxon>
        <taxon>Tracheophyta</taxon>
        <taxon>Spermatophyta</taxon>
        <taxon>Magnoliopsida</taxon>
        <taxon>Liliopsida</taxon>
        <taxon>Poales</taxon>
        <taxon>Poaceae</taxon>
        <taxon>PACMAD clade</taxon>
        <taxon>Chloridoideae</taxon>
        <taxon>Cynodonteae</taxon>
        <taxon>Eleusininae</taxon>
        <taxon>Eleusine</taxon>
    </lineage>
</organism>
<reference evidence="1" key="2">
    <citation type="submission" date="2021-12" db="EMBL/GenBank/DDBJ databases">
        <title>Resequencing data analysis of finger millet.</title>
        <authorList>
            <person name="Hatakeyama M."/>
            <person name="Aluri S."/>
            <person name="Balachadran M.T."/>
            <person name="Sivarajan S.R."/>
            <person name="Poveda L."/>
            <person name="Shimizu-Inatsugi R."/>
            <person name="Schlapbach R."/>
            <person name="Sreeman S.M."/>
            <person name="Shimizu K.K."/>
        </authorList>
    </citation>
    <scope>NUCLEOTIDE SEQUENCE</scope>
</reference>
<accession>A0AAV5FB62</accession>
<reference evidence="1" key="1">
    <citation type="journal article" date="2018" name="DNA Res.">
        <title>Multiple hybrid de novo genome assembly of finger millet, an orphan allotetraploid crop.</title>
        <authorList>
            <person name="Hatakeyama M."/>
            <person name="Aluri S."/>
            <person name="Balachadran M.T."/>
            <person name="Sivarajan S.R."/>
            <person name="Patrignani A."/>
            <person name="Gruter S."/>
            <person name="Poveda L."/>
            <person name="Shimizu-Inatsugi R."/>
            <person name="Baeten J."/>
            <person name="Francoijs K.J."/>
            <person name="Nataraja K.N."/>
            <person name="Reddy Y.A.N."/>
            <person name="Phadnis S."/>
            <person name="Ravikumar R.L."/>
            <person name="Schlapbach R."/>
            <person name="Sreeman S.M."/>
            <person name="Shimizu K.K."/>
        </authorList>
    </citation>
    <scope>NUCLEOTIDE SEQUENCE</scope>
</reference>
<dbReference type="EMBL" id="BQKI01000082">
    <property type="protein sequence ID" value="GJN31530.1"/>
    <property type="molecule type" value="Genomic_DNA"/>
</dbReference>
<keyword evidence="2" id="KW-1185">Reference proteome</keyword>
<comment type="caution">
    <text evidence="1">The sequence shown here is derived from an EMBL/GenBank/DDBJ whole genome shotgun (WGS) entry which is preliminary data.</text>
</comment>
<proteinExistence type="predicted"/>
<evidence type="ECO:0000313" key="2">
    <source>
        <dbReference type="Proteomes" id="UP001054889"/>
    </source>
</evidence>
<dbReference type="Gene3D" id="2.170.150.20">
    <property type="entry name" value="Peptide methionine sulfoxide reductase"/>
    <property type="match status" value="1"/>
</dbReference>
<dbReference type="Proteomes" id="UP001054889">
    <property type="component" value="Unassembled WGS sequence"/>
</dbReference>
<name>A0AAV5FB62_ELECO</name>
<protein>
    <recommendedName>
        <fullName evidence="3">Peptide-methionine (R)-S-oxide reductase</fullName>
    </recommendedName>
</protein>
<gene>
    <name evidence="1" type="primary">gb19941</name>
    <name evidence="1" type="ORF">PR202_gb19941</name>
</gene>